<reference evidence="2 3" key="1">
    <citation type="submission" date="2018-06" db="EMBL/GenBank/DDBJ databases">
        <title>Genomic Encyclopedia of Archaeal and Bacterial Type Strains, Phase II (KMG-II): from individual species to whole genera.</title>
        <authorList>
            <person name="Goeker M."/>
        </authorList>
    </citation>
    <scope>NUCLEOTIDE SEQUENCE [LARGE SCALE GENOMIC DNA]</scope>
    <source>
        <strain evidence="2 3">DSM 23241</strain>
    </source>
</reference>
<dbReference type="Proteomes" id="UP000249720">
    <property type="component" value="Unassembled WGS sequence"/>
</dbReference>
<name>A0A2W7TJR0_9BACT</name>
<feature type="domain" description="Type I restriction enzyme R protein N-terminal" evidence="1">
    <location>
        <begin position="36"/>
        <end position="140"/>
    </location>
</feature>
<dbReference type="Pfam" id="PF13588">
    <property type="entry name" value="HSDR_N_2"/>
    <property type="match status" value="1"/>
</dbReference>
<dbReference type="Gene3D" id="3.90.1570.50">
    <property type="match status" value="1"/>
</dbReference>
<evidence type="ECO:0000313" key="3">
    <source>
        <dbReference type="Proteomes" id="UP000249720"/>
    </source>
</evidence>
<sequence>MIIQLKYPPPNFQIKKKNDKNFIFDTYRKRWILFTPEEWVRQNFLNYLVHQKNYPASLIAVEQEISLNDKKKRFDIAVYKNNLPWMLIECKEMEVKLSIQTIDQILSYQQKLQCQFLVLTNGNETFCWDTHNAVALNQLPDY</sequence>
<evidence type="ECO:0000313" key="2">
    <source>
        <dbReference type="EMBL" id="PZX63472.1"/>
    </source>
</evidence>
<dbReference type="RefSeq" id="WP_245897997.1">
    <property type="nucleotide sequence ID" value="NZ_QKZV01000003.1"/>
</dbReference>
<protein>
    <submittedName>
        <fullName evidence="2">Type I restriction and modification enzyme subunit R-like protein</fullName>
    </submittedName>
</protein>
<accession>A0A2W7TJR0</accession>
<evidence type="ECO:0000259" key="1">
    <source>
        <dbReference type="Pfam" id="PF13588"/>
    </source>
</evidence>
<gene>
    <name evidence="2" type="ORF">LX80_01116</name>
</gene>
<proteinExistence type="predicted"/>
<dbReference type="EMBL" id="QKZV01000003">
    <property type="protein sequence ID" value="PZX63472.1"/>
    <property type="molecule type" value="Genomic_DNA"/>
</dbReference>
<dbReference type="AlphaFoldDB" id="A0A2W7TJR0"/>
<comment type="caution">
    <text evidence="2">The sequence shown here is derived from an EMBL/GenBank/DDBJ whole genome shotgun (WGS) entry which is preliminary data.</text>
</comment>
<keyword evidence="3" id="KW-1185">Reference proteome</keyword>
<organism evidence="2 3">
    <name type="scientific">Hydrotalea sandarakina</name>
    <dbReference type="NCBI Taxonomy" id="1004304"/>
    <lineage>
        <taxon>Bacteria</taxon>
        <taxon>Pseudomonadati</taxon>
        <taxon>Bacteroidota</taxon>
        <taxon>Chitinophagia</taxon>
        <taxon>Chitinophagales</taxon>
        <taxon>Chitinophagaceae</taxon>
        <taxon>Hydrotalea</taxon>
    </lineage>
</organism>
<dbReference type="InterPro" id="IPR029464">
    <property type="entry name" value="HSDR_N"/>
</dbReference>